<evidence type="ECO:0000313" key="4">
    <source>
        <dbReference type="Proteomes" id="UP000245946"/>
    </source>
</evidence>
<proteinExistence type="predicted"/>
<dbReference type="GeneID" id="37268133"/>
<dbReference type="PANTHER" id="PTHR42032">
    <property type="entry name" value="YALI0E30679P"/>
    <property type="match status" value="1"/>
</dbReference>
<feature type="region of interest" description="Disordered" evidence="2">
    <location>
        <begin position="229"/>
        <end position="273"/>
    </location>
</feature>
<organism evidence="3 4">
    <name type="scientific">Tilletiopsis washingtonensis</name>
    <dbReference type="NCBI Taxonomy" id="58919"/>
    <lineage>
        <taxon>Eukaryota</taxon>
        <taxon>Fungi</taxon>
        <taxon>Dikarya</taxon>
        <taxon>Basidiomycota</taxon>
        <taxon>Ustilaginomycotina</taxon>
        <taxon>Exobasidiomycetes</taxon>
        <taxon>Entylomatales</taxon>
        <taxon>Entylomatales incertae sedis</taxon>
        <taxon>Tilletiopsis</taxon>
    </lineage>
</organism>
<dbReference type="PANTHER" id="PTHR42032:SF1">
    <property type="entry name" value="YALI0E30679P"/>
    <property type="match status" value="1"/>
</dbReference>
<keyword evidence="1" id="KW-0175">Coiled coil</keyword>
<reference evidence="3 4" key="1">
    <citation type="journal article" date="2018" name="Mol. Biol. Evol.">
        <title>Broad Genomic Sampling Reveals a Smut Pathogenic Ancestry of the Fungal Clade Ustilaginomycotina.</title>
        <authorList>
            <person name="Kijpornyongpan T."/>
            <person name="Mondo S.J."/>
            <person name="Barry K."/>
            <person name="Sandor L."/>
            <person name="Lee J."/>
            <person name="Lipzen A."/>
            <person name="Pangilinan J."/>
            <person name="LaButti K."/>
            <person name="Hainaut M."/>
            <person name="Henrissat B."/>
            <person name="Grigoriev I.V."/>
            <person name="Spatafora J.W."/>
            <person name="Aime M.C."/>
        </authorList>
    </citation>
    <scope>NUCLEOTIDE SEQUENCE [LARGE SCALE GENOMIC DNA]</scope>
    <source>
        <strain evidence="3 4">MCA 4186</strain>
    </source>
</reference>
<dbReference type="EMBL" id="KZ819294">
    <property type="protein sequence ID" value="PWN97534.1"/>
    <property type="molecule type" value="Genomic_DNA"/>
</dbReference>
<feature type="coiled-coil region" evidence="1">
    <location>
        <begin position="153"/>
        <end position="187"/>
    </location>
</feature>
<evidence type="ECO:0000256" key="1">
    <source>
        <dbReference type="SAM" id="Coils"/>
    </source>
</evidence>
<dbReference type="AlphaFoldDB" id="A0A316Z932"/>
<feature type="region of interest" description="Disordered" evidence="2">
    <location>
        <begin position="354"/>
        <end position="385"/>
    </location>
</feature>
<evidence type="ECO:0000256" key="2">
    <source>
        <dbReference type="SAM" id="MobiDB-lite"/>
    </source>
</evidence>
<dbReference type="STRING" id="58919.A0A316Z932"/>
<dbReference type="RefSeq" id="XP_025597813.1">
    <property type="nucleotide sequence ID" value="XM_025740587.1"/>
</dbReference>
<evidence type="ECO:0000313" key="3">
    <source>
        <dbReference type="EMBL" id="PWN97534.1"/>
    </source>
</evidence>
<feature type="compositionally biased region" description="Low complexity" evidence="2">
    <location>
        <begin position="354"/>
        <end position="367"/>
    </location>
</feature>
<dbReference type="OrthoDB" id="10263751at2759"/>
<name>A0A316Z932_9BASI</name>
<dbReference type="Proteomes" id="UP000245946">
    <property type="component" value="Unassembled WGS sequence"/>
</dbReference>
<protein>
    <submittedName>
        <fullName evidence="3">Uncharacterized protein</fullName>
    </submittedName>
</protein>
<feature type="compositionally biased region" description="Low complexity" evidence="2">
    <location>
        <begin position="238"/>
        <end position="256"/>
    </location>
</feature>
<accession>A0A316Z932</accession>
<sequence>MPAANDPLAPQREAAAAELRRVELASLLACMASPMVGGWMLSWLMENLTDGNRYLNKFNIRLFMLAAGIKPWTHAFSLLRRRLLHLHEAVLYPSSRVEALNRRVAAVESGLHSMRRVVALKEDVSLLRDGIDMPLTQLSRSMRRYEKKEEHLRLSAEDKFSLMESRLEDLLREVAINAELIEEERRERERATTFGASLFNAVKFALGQGSGSQRQYLYDAPRSLPSTASLGIGGPVDSSSAASTPASAATLSPPGSQILGHAGAKSGSAGYQGSPPRYVAPAAQSPAVAFGPEKPTHIASHDAWYTHGAAYYLSLPIALPLSLSNAALAKVRGVAADANTTAYAYQAQQQQQEQLRAAVNGHASVPRSKSHSSHSQRRLESYGKA</sequence>
<keyword evidence="4" id="KW-1185">Reference proteome</keyword>
<gene>
    <name evidence="3" type="ORF">FA09DRAFT_308672</name>
</gene>